<reference evidence="1" key="2">
    <citation type="journal article" date="2015" name="Fish Shellfish Immunol.">
        <title>Early steps in the European eel (Anguilla anguilla)-Vibrio vulnificus interaction in the gills: Role of the RtxA13 toxin.</title>
        <authorList>
            <person name="Callol A."/>
            <person name="Pajuelo D."/>
            <person name="Ebbesson L."/>
            <person name="Teles M."/>
            <person name="MacKenzie S."/>
            <person name="Amaro C."/>
        </authorList>
    </citation>
    <scope>NUCLEOTIDE SEQUENCE</scope>
</reference>
<proteinExistence type="predicted"/>
<protein>
    <submittedName>
        <fullName evidence="1">Uncharacterized protein</fullName>
    </submittedName>
</protein>
<reference evidence="1" key="1">
    <citation type="submission" date="2014-11" db="EMBL/GenBank/DDBJ databases">
        <authorList>
            <person name="Amaro Gonzalez C."/>
        </authorList>
    </citation>
    <scope>NUCLEOTIDE SEQUENCE</scope>
</reference>
<accession>A0A0E9TSM5</accession>
<sequence>MGYSHHQTFFCSCACQVHLWKCKPLSHYH</sequence>
<organism evidence="1">
    <name type="scientific">Anguilla anguilla</name>
    <name type="common">European freshwater eel</name>
    <name type="synonym">Muraena anguilla</name>
    <dbReference type="NCBI Taxonomy" id="7936"/>
    <lineage>
        <taxon>Eukaryota</taxon>
        <taxon>Metazoa</taxon>
        <taxon>Chordata</taxon>
        <taxon>Craniata</taxon>
        <taxon>Vertebrata</taxon>
        <taxon>Euteleostomi</taxon>
        <taxon>Actinopterygii</taxon>
        <taxon>Neopterygii</taxon>
        <taxon>Teleostei</taxon>
        <taxon>Anguilliformes</taxon>
        <taxon>Anguillidae</taxon>
        <taxon>Anguilla</taxon>
    </lineage>
</organism>
<evidence type="ECO:0000313" key="1">
    <source>
        <dbReference type="EMBL" id="JAH56462.1"/>
    </source>
</evidence>
<name>A0A0E9TSM5_ANGAN</name>
<dbReference type="AlphaFoldDB" id="A0A0E9TSM5"/>
<dbReference type="EMBL" id="GBXM01052115">
    <property type="protein sequence ID" value="JAH56462.1"/>
    <property type="molecule type" value="Transcribed_RNA"/>
</dbReference>